<name>A0ABT4GPW9_9BACL</name>
<dbReference type="Proteomes" id="UP001527099">
    <property type="component" value="Unassembled WGS sequence"/>
</dbReference>
<proteinExistence type="predicted"/>
<sequence length="875" mass="99791">MSNNIVNKQFRMDKDFMYTGAKTSQISFPLGGIGTGSIGLAGNGRLIDWEIFNRPNKLSFNGFSFFAVKAECKGEVRLTKVLNGDMQAPYTGEGKGKFEGYGYGPRRENMAGFPHFTNTSFRGQFPFAEMTFDDVDDPITVKLTAFNPLIPLNDRDSSIPCAIFEYEVTNRSSDELDISVVGNVSNPFRQGAVNEAVEFDGRRAIRMSSTQYEMDEAEFGDMTLMTDNDDVSYQSYWYRGGWFDNLTVFWKDFRRPGRFQERRYEGPRELDAKRLHEKHQDVGLLSGHRTVAAGGKARFRFVLAWNFPNCVNFWNPGSGDESGRQPSWKNYYSTLFRDSTDTANYIMKHYDRLNKETRLFQETLFRSTLPDIVIDAISGNISILKSPTVLRLTDGTLYGFEGVHTNEGSCEGSCTHVWNYEQATAFLFPALARSMRNIEYKHAQFENGKMAFRLMLPAERTTRDNTFRAAADGQMGGVIKSYREWKISGDTEWLRSIWPNVRKALEYAWDPTNEDQWDADKDGVMEGRQHHTLDMELFGPNSWLTSMYLTALKAAAEMAEALGEQEIAVEYDSIYTKGSAWTNEHMFNGRYFHQLVDLKDRSILEKYGAEEVYWNDEAGEHKYQIGEGCGIDQVLGQWFAHLVGLGYVLDPVKVKRAVQSIYDHNYIENLRDFPNACRIYGLNDESGLMICTWPDENSPIVPVPYADECMNGFEYQSACHMIYEGLVMEGLSAVKSIRDRYDGERRNPWNEFECGSNYARSMASYGLLLALSGFEYDMVAGHVGFSPRWQADDFRCFWSLNEGWGEFRSSDGQLELEVMMGELRLSSFGSRLLVGRAVKSVMIGGKSVSFEQAEGNLIWKEKIVLEPQTKLVLQF</sequence>
<dbReference type="InterPro" id="IPR008928">
    <property type="entry name" value="6-hairpin_glycosidase_sf"/>
</dbReference>
<dbReference type="EMBL" id="JAMDMX010000220">
    <property type="protein sequence ID" value="MCY9698264.1"/>
    <property type="molecule type" value="Genomic_DNA"/>
</dbReference>
<gene>
    <name evidence="3" type="ORF">M5X19_36300</name>
</gene>
<evidence type="ECO:0000313" key="3">
    <source>
        <dbReference type="EMBL" id="MCY9698264.1"/>
    </source>
</evidence>
<dbReference type="InterPro" id="IPR024462">
    <property type="entry name" value="GH116_N"/>
</dbReference>
<comment type="caution">
    <text evidence="3">The sequence shown here is derived from an EMBL/GenBank/DDBJ whole genome shotgun (WGS) entry which is preliminary data.</text>
</comment>
<dbReference type="Pfam" id="PF04685">
    <property type="entry name" value="DUF608"/>
    <property type="match status" value="1"/>
</dbReference>
<organism evidence="3 4">
    <name type="scientific">Paenibacillus alginolyticus</name>
    <dbReference type="NCBI Taxonomy" id="59839"/>
    <lineage>
        <taxon>Bacteria</taxon>
        <taxon>Bacillati</taxon>
        <taxon>Bacillota</taxon>
        <taxon>Bacilli</taxon>
        <taxon>Bacillales</taxon>
        <taxon>Paenibacillaceae</taxon>
        <taxon>Paenibacillus</taxon>
    </lineage>
</organism>
<dbReference type="Pfam" id="PF12215">
    <property type="entry name" value="Glyco_hydr_116N"/>
    <property type="match status" value="1"/>
</dbReference>
<evidence type="ECO:0000313" key="4">
    <source>
        <dbReference type="Proteomes" id="UP001527099"/>
    </source>
</evidence>
<dbReference type="Gene3D" id="1.50.10.10">
    <property type="match status" value="1"/>
</dbReference>
<accession>A0ABT4GPW9</accession>
<evidence type="ECO:0000259" key="2">
    <source>
        <dbReference type="Pfam" id="PF12215"/>
    </source>
</evidence>
<dbReference type="PANTHER" id="PTHR12654:SF0">
    <property type="entry name" value="NON-LYSOSOMAL GLUCOSYLCERAMIDASE"/>
    <property type="match status" value="1"/>
</dbReference>
<dbReference type="InterPro" id="IPR012341">
    <property type="entry name" value="6hp_glycosidase-like_sf"/>
</dbReference>
<protein>
    <submittedName>
        <fullName evidence="3">Non-lysosomal glucosylceramidase</fullName>
    </submittedName>
</protein>
<dbReference type="InterPro" id="IPR052566">
    <property type="entry name" value="Non-lysos_glucosylceramidase"/>
</dbReference>
<evidence type="ECO:0000259" key="1">
    <source>
        <dbReference type="Pfam" id="PF04685"/>
    </source>
</evidence>
<feature type="domain" description="Glycosyl-hydrolase family 116 catalytic region" evidence="1">
    <location>
        <begin position="472"/>
        <end position="766"/>
    </location>
</feature>
<dbReference type="InterPro" id="IPR006775">
    <property type="entry name" value="GH116_catalytic"/>
</dbReference>
<dbReference type="SUPFAM" id="SSF48208">
    <property type="entry name" value="Six-hairpin glycosidases"/>
    <property type="match status" value="1"/>
</dbReference>
<feature type="domain" description="Glycosyl-hydrolase family 116 N-terminal" evidence="2">
    <location>
        <begin position="28"/>
        <end position="352"/>
    </location>
</feature>
<keyword evidence="4" id="KW-1185">Reference proteome</keyword>
<dbReference type="PANTHER" id="PTHR12654">
    <property type="entry name" value="BILE ACID BETA-GLUCOSIDASE-RELATED"/>
    <property type="match status" value="1"/>
</dbReference>
<reference evidence="3 4" key="1">
    <citation type="submission" date="2022-05" db="EMBL/GenBank/DDBJ databases">
        <title>Genome Sequencing of Bee-Associated Microbes.</title>
        <authorList>
            <person name="Dunlap C."/>
        </authorList>
    </citation>
    <scope>NUCLEOTIDE SEQUENCE [LARGE SCALE GENOMIC DNA]</scope>
    <source>
        <strain evidence="3 4">NRRL B-14421</strain>
    </source>
</reference>
<dbReference type="RefSeq" id="WP_268618719.1">
    <property type="nucleotide sequence ID" value="NZ_JAMDMX010000220.1"/>
</dbReference>